<keyword evidence="2" id="KW-1185">Reference proteome</keyword>
<comment type="caution">
    <text evidence="1">The sequence shown here is derived from an EMBL/GenBank/DDBJ whole genome shotgun (WGS) entry which is preliminary data.</text>
</comment>
<evidence type="ECO:0000313" key="2">
    <source>
        <dbReference type="Proteomes" id="UP000290545"/>
    </source>
</evidence>
<dbReference type="OrthoDB" id="9960418at2"/>
<reference evidence="1 2" key="1">
    <citation type="submission" date="2019-01" db="EMBL/GenBank/DDBJ databases">
        <title>Filimonas sp. strain TTM-71.</title>
        <authorList>
            <person name="Chen W.-M."/>
        </authorList>
    </citation>
    <scope>NUCLEOTIDE SEQUENCE [LARGE SCALE GENOMIC DNA]</scope>
    <source>
        <strain evidence="1 2">TTM-71</strain>
    </source>
</reference>
<dbReference type="AlphaFoldDB" id="A0A4V1MA29"/>
<evidence type="ECO:0000313" key="1">
    <source>
        <dbReference type="EMBL" id="RXK83734.1"/>
    </source>
</evidence>
<gene>
    <name evidence="1" type="ORF">ESB13_16790</name>
</gene>
<name>A0A4V1MA29_9BACT</name>
<proteinExistence type="predicted"/>
<dbReference type="Proteomes" id="UP000290545">
    <property type="component" value="Unassembled WGS sequence"/>
</dbReference>
<accession>A0A4V1MA29</accession>
<dbReference type="InterPro" id="IPR022037">
    <property type="entry name" value="DUF3606"/>
</dbReference>
<organism evidence="1 2">
    <name type="scientific">Filimonas effusa</name>
    <dbReference type="NCBI Taxonomy" id="2508721"/>
    <lineage>
        <taxon>Bacteria</taxon>
        <taxon>Pseudomonadati</taxon>
        <taxon>Bacteroidota</taxon>
        <taxon>Chitinophagia</taxon>
        <taxon>Chitinophagales</taxon>
        <taxon>Chitinophagaceae</taxon>
        <taxon>Filimonas</taxon>
    </lineage>
</organism>
<dbReference type="Pfam" id="PF12244">
    <property type="entry name" value="DUF3606"/>
    <property type="match status" value="1"/>
</dbReference>
<dbReference type="EMBL" id="SDHZ01000002">
    <property type="protein sequence ID" value="RXK83734.1"/>
    <property type="molecule type" value="Genomic_DNA"/>
</dbReference>
<protein>
    <submittedName>
        <fullName evidence="1">DUF3606 domain-containing protein</fullName>
    </submittedName>
</protein>
<sequence length="86" mass="9817">MPGSESFPDNFHRCKKNGTILLFPLHKTEIMQSNQSTATANNLTEETWTMRDMIQKFGLTQAEILEAVKEVGTNKARLEAYLSERQ</sequence>